<evidence type="ECO:0000313" key="2">
    <source>
        <dbReference type="EMBL" id="SHL71440.1"/>
    </source>
</evidence>
<dbReference type="AlphaFoldDB" id="A0A1M7CW82"/>
<evidence type="ECO:0000259" key="1">
    <source>
        <dbReference type="Pfam" id="PF12697"/>
    </source>
</evidence>
<keyword evidence="3" id="KW-1185">Reference proteome</keyword>
<dbReference type="Gene3D" id="3.40.50.1820">
    <property type="entry name" value="alpha/beta hydrolase"/>
    <property type="match status" value="1"/>
</dbReference>
<dbReference type="EMBL" id="FRBL01000004">
    <property type="protein sequence ID" value="SHL71440.1"/>
    <property type="molecule type" value="Genomic_DNA"/>
</dbReference>
<dbReference type="InterPro" id="IPR000073">
    <property type="entry name" value="AB_hydrolase_1"/>
</dbReference>
<accession>A0A1M7CW82</accession>
<dbReference type="SUPFAM" id="SSF53474">
    <property type="entry name" value="alpha/beta-Hydrolases"/>
    <property type="match status" value="1"/>
</dbReference>
<organism evidence="2 3">
    <name type="scientific">Chitinophaga jiangningensis</name>
    <dbReference type="NCBI Taxonomy" id="1419482"/>
    <lineage>
        <taxon>Bacteria</taxon>
        <taxon>Pseudomonadati</taxon>
        <taxon>Bacteroidota</taxon>
        <taxon>Chitinophagia</taxon>
        <taxon>Chitinophagales</taxon>
        <taxon>Chitinophagaceae</taxon>
        <taxon>Chitinophaga</taxon>
    </lineage>
</organism>
<reference evidence="2 3" key="1">
    <citation type="submission" date="2016-11" db="EMBL/GenBank/DDBJ databases">
        <authorList>
            <person name="Jaros S."/>
            <person name="Januszkiewicz K."/>
            <person name="Wedrychowicz H."/>
        </authorList>
    </citation>
    <scope>NUCLEOTIDE SEQUENCE [LARGE SCALE GENOMIC DNA]</scope>
    <source>
        <strain evidence="2 3">DSM 27406</strain>
    </source>
</reference>
<dbReference type="OrthoDB" id="659408at2"/>
<proteinExistence type="predicted"/>
<gene>
    <name evidence="2" type="ORF">SAMN05444266_104501</name>
</gene>
<evidence type="ECO:0000313" key="3">
    <source>
        <dbReference type="Proteomes" id="UP000184420"/>
    </source>
</evidence>
<dbReference type="Pfam" id="PF12697">
    <property type="entry name" value="Abhydrolase_6"/>
    <property type="match status" value="1"/>
</dbReference>
<dbReference type="RefSeq" id="WP_073081249.1">
    <property type="nucleotide sequence ID" value="NZ_FRBL01000004.1"/>
</dbReference>
<dbReference type="InterPro" id="IPR029058">
    <property type="entry name" value="AB_hydrolase_fold"/>
</dbReference>
<feature type="domain" description="AB hydrolase-1" evidence="1">
    <location>
        <begin position="8"/>
        <end position="208"/>
    </location>
</feature>
<dbReference type="Proteomes" id="UP000184420">
    <property type="component" value="Unassembled WGS sequence"/>
</dbReference>
<protein>
    <recommendedName>
        <fullName evidence="1">AB hydrolase-1 domain-containing protein</fullName>
    </recommendedName>
</protein>
<dbReference type="STRING" id="1419482.SAMN05444266_104501"/>
<sequence>MSSKHLYLISGLGADERVFQQLRFPDGYEVHFLPWITPQPHEPISSYAARMAAGITADGQVSLAGLSFGGIMSIEIAKLRPIHQTILLSSIKQTSEKPAYFNWIRRLQLTKLPDFIIFQNRTRIVEYYMDVSSPEEKQLLRDYLARKDYAYSRWAFDVILNWENEFRPQNLVHIHGDKDHPFPIKYLQPTHIIRNAGHFMVYNRAVEVSQILAEVLS</sequence>
<name>A0A1M7CW82_9BACT</name>